<reference evidence="2" key="2">
    <citation type="journal article" date="2022" name="Microbiol. Resour. Announc.">
        <title>Metagenome Sequencing to Explore Phylogenomics of Terrestrial Cyanobacteria.</title>
        <authorList>
            <person name="Ward R.D."/>
            <person name="Stajich J.E."/>
            <person name="Johansen J.R."/>
            <person name="Huntemann M."/>
            <person name="Clum A."/>
            <person name="Foster B."/>
            <person name="Foster B."/>
            <person name="Roux S."/>
            <person name="Palaniappan K."/>
            <person name="Varghese N."/>
            <person name="Mukherjee S."/>
            <person name="Reddy T.B.K."/>
            <person name="Daum C."/>
            <person name="Copeland A."/>
            <person name="Chen I.A."/>
            <person name="Ivanova N.N."/>
            <person name="Kyrpides N.C."/>
            <person name="Shapiro N."/>
            <person name="Eloe-Fadrosh E.A."/>
            <person name="Pietrasiak N."/>
        </authorList>
    </citation>
    <scope>NUCLEOTIDE SEQUENCE</scope>
    <source>
        <strain evidence="2">CPER-KK1</strain>
    </source>
</reference>
<dbReference type="Proteomes" id="UP000753908">
    <property type="component" value="Unassembled WGS sequence"/>
</dbReference>
<evidence type="ECO:0000256" key="1">
    <source>
        <dbReference type="SAM" id="MobiDB-lite"/>
    </source>
</evidence>
<name>A0A951PUN8_9CYAN</name>
<dbReference type="InterPro" id="IPR010985">
    <property type="entry name" value="Ribbon_hlx_hlx"/>
</dbReference>
<evidence type="ECO:0000313" key="2">
    <source>
        <dbReference type="EMBL" id="MBW4549219.1"/>
    </source>
</evidence>
<feature type="region of interest" description="Disordered" evidence="1">
    <location>
        <begin position="53"/>
        <end position="76"/>
    </location>
</feature>
<accession>A0A951PUN8</accession>
<dbReference type="InterPro" id="IPR013321">
    <property type="entry name" value="Arc_rbn_hlx_hlx"/>
</dbReference>
<comment type="caution">
    <text evidence="2">The sequence shown here is derived from an EMBL/GenBank/DDBJ whole genome shotgun (WGS) entry which is preliminary data.</text>
</comment>
<sequence length="76" mass="8191">MPDKAPDKANDVFIRVFLSSDVRTRFKVACAQSGAAMSEKARELIEDWVMEWEQQDKSPASGTSASKGGGKKGGEA</sequence>
<protein>
    <recommendedName>
        <fullName evidence="4">ParG</fullName>
    </recommendedName>
</protein>
<feature type="compositionally biased region" description="Low complexity" evidence="1">
    <location>
        <begin position="57"/>
        <end position="66"/>
    </location>
</feature>
<gene>
    <name evidence="2" type="ORF">KME25_33160</name>
</gene>
<evidence type="ECO:0000313" key="3">
    <source>
        <dbReference type="Proteomes" id="UP000753908"/>
    </source>
</evidence>
<evidence type="ECO:0008006" key="4">
    <source>
        <dbReference type="Google" id="ProtNLM"/>
    </source>
</evidence>
<organism evidence="2 3">
    <name type="scientific">Symplocastrum torsivum CPER-KK1</name>
    <dbReference type="NCBI Taxonomy" id="450513"/>
    <lineage>
        <taxon>Bacteria</taxon>
        <taxon>Bacillati</taxon>
        <taxon>Cyanobacteriota</taxon>
        <taxon>Cyanophyceae</taxon>
        <taxon>Oscillatoriophycideae</taxon>
        <taxon>Oscillatoriales</taxon>
        <taxon>Microcoleaceae</taxon>
        <taxon>Symplocastrum</taxon>
    </lineage>
</organism>
<dbReference type="Pfam" id="PF09274">
    <property type="entry name" value="ParG"/>
    <property type="match status" value="1"/>
</dbReference>
<dbReference type="AlphaFoldDB" id="A0A951PUN8"/>
<dbReference type="GO" id="GO:0006355">
    <property type="term" value="P:regulation of DNA-templated transcription"/>
    <property type="evidence" value="ECO:0007669"/>
    <property type="project" value="InterPro"/>
</dbReference>
<reference evidence="2" key="1">
    <citation type="submission" date="2021-05" db="EMBL/GenBank/DDBJ databases">
        <authorList>
            <person name="Pietrasiak N."/>
            <person name="Ward R."/>
            <person name="Stajich J.E."/>
            <person name="Kurbessoian T."/>
        </authorList>
    </citation>
    <scope>NUCLEOTIDE SEQUENCE</scope>
    <source>
        <strain evidence="2">CPER-KK1</strain>
    </source>
</reference>
<dbReference type="EMBL" id="JAHHIF010000087">
    <property type="protein sequence ID" value="MBW4549219.1"/>
    <property type="molecule type" value="Genomic_DNA"/>
</dbReference>
<proteinExistence type="predicted"/>
<dbReference type="Gene3D" id="1.10.1220.10">
    <property type="entry name" value="Met repressor-like"/>
    <property type="match status" value="1"/>
</dbReference>
<dbReference type="SUPFAM" id="SSF47598">
    <property type="entry name" value="Ribbon-helix-helix"/>
    <property type="match status" value="1"/>
</dbReference>
<dbReference type="InterPro" id="IPR015354">
    <property type="entry name" value="DNA_partition_ParG"/>
</dbReference>